<dbReference type="AlphaFoldDB" id="C1DP63"/>
<reference evidence="1 2" key="1">
    <citation type="journal article" date="2009" name="J. Bacteriol.">
        <title>Genome sequence of Azotobacter vinelandii, an obligate aerobe specialized to support diverse anaerobic metabolic processes.</title>
        <authorList>
            <person name="Setubal J.C."/>
            <person name="dos Santos P."/>
            <person name="Goldman B.S."/>
            <person name="Ertesvag H."/>
            <person name="Espin G."/>
            <person name="Rubio L.M."/>
            <person name="Valla S."/>
            <person name="Almeida N.F."/>
            <person name="Balasubramanian D."/>
            <person name="Cromes L."/>
            <person name="Curatti L."/>
            <person name="Du Z."/>
            <person name="Godsy E."/>
            <person name="Goodner B."/>
            <person name="Hellner-Burris K."/>
            <person name="Hernandez J.A."/>
            <person name="Houmiel K."/>
            <person name="Imperial J."/>
            <person name="Kennedy C."/>
            <person name="Larson T.J."/>
            <person name="Latreille P."/>
            <person name="Ligon L.S."/>
            <person name="Lu J."/>
            <person name="Maerk M."/>
            <person name="Miller N.M."/>
            <person name="Norton S."/>
            <person name="O'Carroll I.P."/>
            <person name="Paulsen I."/>
            <person name="Raulfs E.C."/>
            <person name="Roemer R."/>
            <person name="Rosser J."/>
            <person name="Segura D."/>
            <person name="Slater S."/>
            <person name="Stricklin S.L."/>
            <person name="Studholme D.J."/>
            <person name="Sun J."/>
            <person name="Viana C.J."/>
            <person name="Wallin E."/>
            <person name="Wang B."/>
            <person name="Wheeler C."/>
            <person name="Zhu H."/>
            <person name="Dean D.R."/>
            <person name="Dixon R."/>
            <person name="Wood D."/>
        </authorList>
    </citation>
    <scope>NUCLEOTIDE SEQUENCE [LARGE SCALE GENOMIC DNA]</scope>
    <source>
        <strain evidence="2">DJ / ATCC BAA-1303</strain>
    </source>
</reference>
<evidence type="ECO:0000313" key="2">
    <source>
        <dbReference type="Proteomes" id="UP000002424"/>
    </source>
</evidence>
<dbReference type="EMBL" id="CP001157">
    <property type="protein sequence ID" value="ACO79416.1"/>
    <property type="molecule type" value="Genomic_DNA"/>
</dbReference>
<dbReference type="EnsemblBacteria" id="ACO79416">
    <property type="protein sequence ID" value="ACO79416"/>
    <property type="gene ID" value="Avin_32580"/>
</dbReference>
<name>C1DP63_AZOVD</name>
<dbReference type="Proteomes" id="UP000002424">
    <property type="component" value="Chromosome"/>
</dbReference>
<evidence type="ECO:0000313" key="1">
    <source>
        <dbReference type="EMBL" id="ACO79416.1"/>
    </source>
</evidence>
<protein>
    <submittedName>
        <fullName evidence="1">Transposase, IS204/IS1001/IS1096/IS1165</fullName>
    </submittedName>
</protein>
<dbReference type="KEGG" id="avn:Avin_32580"/>
<dbReference type="HOGENOM" id="CLU_220765_0_0_6"/>
<proteinExistence type="predicted"/>
<gene>
    <name evidence="1" type="ordered locus">Avin_32580</name>
</gene>
<sequence>MIKRMGYGFRDTDYFLPKIKAAFSGKRR</sequence>
<organism evidence="1 2">
    <name type="scientific">Azotobacter vinelandii (strain DJ / ATCC BAA-1303)</name>
    <dbReference type="NCBI Taxonomy" id="322710"/>
    <lineage>
        <taxon>Bacteria</taxon>
        <taxon>Pseudomonadati</taxon>
        <taxon>Pseudomonadota</taxon>
        <taxon>Gammaproteobacteria</taxon>
        <taxon>Pseudomonadales</taxon>
        <taxon>Pseudomonadaceae</taxon>
        <taxon>Azotobacter</taxon>
    </lineage>
</organism>
<keyword evidence="2" id="KW-1185">Reference proteome</keyword>
<accession>C1DP63</accession>